<comment type="subunit">
    <text evidence="2 14">Heterodimer of SoxA and SoxX.</text>
</comment>
<evidence type="ECO:0000256" key="3">
    <source>
        <dbReference type="ARBA" id="ARBA00022448"/>
    </source>
</evidence>
<evidence type="ECO:0000256" key="12">
    <source>
        <dbReference type="ARBA" id="ARBA00048077"/>
    </source>
</evidence>
<accession>A0ABQ5LZ30</accession>
<feature type="domain" description="Cytochrome c" evidence="16">
    <location>
        <begin position="192"/>
        <end position="285"/>
    </location>
</feature>
<comment type="catalytic activity">
    <reaction evidence="12 14">
        <text>L-cysteinyl-[SoxY protein] + thiosulfate + 2 Fe(III)-[cytochrome c] = S-sulfosulfanyl-L-cysteinyl-[SoxY protein] + 2 Fe(II)-[cytochrome c] + 2 H(+)</text>
        <dbReference type="Rhea" id="RHEA:56720"/>
        <dbReference type="Rhea" id="RHEA-COMP:10350"/>
        <dbReference type="Rhea" id="RHEA-COMP:14328"/>
        <dbReference type="Rhea" id="RHEA-COMP:14399"/>
        <dbReference type="Rhea" id="RHEA-COMP:14691"/>
        <dbReference type="ChEBI" id="CHEBI:15378"/>
        <dbReference type="ChEBI" id="CHEBI:29033"/>
        <dbReference type="ChEBI" id="CHEBI:29034"/>
        <dbReference type="ChEBI" id="CHEBI:29950"/>
        <dbReference type="ChEBI" id="CHEBI:33542"/>
        <dbReference type="ChEBI" id="CHEBI:139321"/>
        <dbReference type="EC" id="2.8.5.2"/>
    </reaction>
</comment>
<dbReference type="Pfam" id="PF21342">
    <property type="entry name" value="SoxA-TsdA_cyt-c"/>
    <property type="match status" value="2"/>
</dbReference>
<keyword evidence="9 14" id="KW-0249">Electron transport</keyword>
<dbReference type="InterPro" id="IPR009056">
    <property type="entry name" value="Cyt_c-like_dom"/>
</dbReference>
<keyword evidence="18" id="KW-1185">Reference proteome</keyword>
<evidence type="ECO:0000256" key="11">
    <source>
        <dbReference type="ARBA" id="ARBA00025746"/>
    </source>
</evidence>
<gene>
    <name evidence="17" type="primary">soxA_2</name>
    <name evidence="17" type="ORF">STA1M1_40950</name>
</gene>
<evidence type="ECO:0000313" key="17">
    <source>
        <dbReference type="EMBL" id="GKY90226.1"/>
    </source>
</evidence>
<evidence type="ECO:0000256" key="5">
    <source>
        <dbReference type="ARBA" id="ARBA00022679"/>
    </source>
</evidence>
<evidence type="ECO:0000313" key="18">
    <source>
        <dbReference type="Proteomes" id="UP001144205"/>
    </source>
</evidence>
<name>A0ABQ5LZ30_9RHOB</name>
<dbReference type="InterPro" id="IPR036909">
    <property type="entry name" value="Cyt_c-like_dom_sf"/>
</dbReference>
<reference evidence="17" key="1">
    <citation type="journal article" date="2023" name="Int. J. Syst. Evol. Microbiol.">
        <title>Sinisalibacter aestuarii sp. nov., isolated from estuarine sediment of the Arakawa River.</title>
        <authorList>
            <person name="Arafat S.T."/>
            <person name="Hirano S."/>
            <person name="Sato A."/>
            <person name="Takeuchi K."/>
            <person name="Yasuda T."/>
            <person name="Terahara T."/>
            <person name="Hamada M."/>
            <person name="Kobayashi T."/>
        </authorList>
    </citation>
    <scope>NUCLEOTIDE SEQUENCE</scope>
    <source>
        <strain evidence="17">B-399</strain>
    </source>
</reference>
<feature type="signal peptide" evidence="15">
    <location>
        <begin position="1"/>
        <end position="25"/>
    </location>
</feature>
<keyword evidence="8 14" id="KW-0574">Periplasm</keyword>
<evidence type="ECO:0000256" key="2">
    <source>
        <dbReference type="ARBA" id="ARBA00011530"/>
    </source>
</evidence>
<evidence type="ECO:0000256" key="1">
    <source>
        <dbReference type="ARBA" id="ARBA00004418"/>
    </source>
</evidence>
<dbReference type="Proteomes" id="UP001144205">
    <property type="component" value="Unassembled WGS sequence"/>
</dbReference>
<keyword evidence="3 14" id="KW-0813">Transport</keyword>
<comment type="subcellular location">
    <subcellularLocation>
        <location evidence="1 14">Periplasm</location>
    </subcellularLocation>
</comment>
<dbReference type="EMBL" id="BROH01000022">
    <property type="protein sequence ID" value="GKY90226.1"/>
    <property type="molecule type" value="Genomic_DNA"/>
</dbReference>
<dbReference type="RefSeq" id="WP_281844113.1">
    <property type="nucleotide sequence ID" value="NZ_BROH01000022.1"/>
</dbReference>
<evidence type="ECO:0000256" key="9">
    <source>
        <dbReference type="ARBA" id="ARBA00022982"/>
    </source>
</evidence>
<comment type="catalytic activity">
    <reaction evidence="13 14">
        <text>S-sulfanyl-L-cysteinyl-[SoxY protein] + thiosulfate + 2 Fe(III)-[cytochrome c] = S-(2-sulfodisulfanyl)-L-cysteinyl-[SoxY protein] + 2 Fe(II)-[cytochrome c] + 2 H(+)</text>
        <dbReference type="Rhea" id="RHEA:51224"/>
        <dbReference type="Rhea" id="RHEA-COMP:10350"/>
        <dbReference type="Rhea" id="RHEA-COMP:14399"/>
        <dbReference type="Rhea" id="RHEA-COMP:14689"/>
        <dbReference type="Rhea" id="RHEA-COMP:14690"/>
        <dbReference type="ChEBI" id="CHEBI:15378"/>
        <dbReference type="ChEBI" id="CHEBI:29033"/>
        <dbReference type="ChEBI" id="CHEBI:29034"/>
        <dbReference type="ChEBI" id="CHEBI:33542"/>
        <dbReference type="ChEBI" id="CHEBI:61963"/>
        <dbReference type="ChEBI" id="CHEBI:140664"/>
        <dbReference type="EC" id="2.8.5.2"/>
    </reaction>
</comment>
<evidence type="ECO:0000256" key="14">
    <source>
        <dbReference type="PIRNR" id="PIRNR038455"/>
    </source>
</evidence>
<feature type="domain" description="Cytochrome c" evidence="16">
    <location>
        <begin position="93"/>
        <end position="178"/>
    </location>
</feature>
<evidence type="ECO:0000256" key="15">
    <source>
        <dbReference type="SAM" id="SignalP"/>
    </source>
</evidence>
<comment type="caution">
    <text evidence="17">The sequence shown here is derived from an EMBL/GenBank/DDBJ whole genome shotgun (WGS) entry which is preliminary data.</text>
</comment>
<keyword evidence="10 14" id="KW-0408">Iron</keyword>
<feature type="chain" id="PRO_5047322039" description="SoxAX cytochrome complex subunit A" evidence="15">
    <location>
        <begin position="26"/>
        <end position="292"/>
    </location>
</feature>
<evidence type="ECO:0000256" key="10">
    <source>
        <dbReference type="ARBA" id="ARBA00023004"/>
    </source>
</evidence>
<dbReference type="EC" id="2.8.5.2" evidence="14"/>
<protein>
    <recommendedName>
        <fullName evidence="14">SoxAX cytochrome complex subunit A</fullName>
        <ecNumber evidence="14">2.8.5.2</ecNumber>
    </recommendedName>
    <alternativeName>
        <fullName evidence="14">Protein SoxA</fullName>
    </alternativeName>
    <alternativeName>
        <fullName evidence="14">Sulfur oxidizing protein A</fullName>
    </alternativeName>
    <alternativeName>
        <fullName evidence="14">Thiosulfate-oxidizing multienzyme system protein SoxA</fullName>
    </alternativeName>
</protein>
<proteinExistence type="inferred from homology"/>
<keyword evidence="7 15" id="KW-0732">Signal</keyword>
<dbReference type="SUPFAM" id="SSF46626">
    <property type="entry name" value="Cytochrome c"/>
    <property type="match status" value="2"/>
</dbReference>
<dbReference type="NCBIfam" id="TIGR04484">
    <property type="entry name" value="thiosulf_SoxA"/>
    <property type="match status" value="1"/>
</dbReference>
<dbReference type="InterPro" id="IPR025710">
    <property type="entry name" value="SoxA"/>
</dbReference>
<evidence type="ECO:0000259" key="16">
    <source>
        <dbReference type="Pfam" id="PF21342"/>
    </source>
</evidence>
<dbReference type="PIRSF" id="PIRSF038455">
    <property type="entry name" value="SoxA"/>
    <property type="match status" value="1"/>
</dbReference>
<keyword evidence="5 14" id="KW-0808">Transferase</keyword>
<dbReference type="Gene3D" id="1.10.760.10">
    <property type="entry name" value="Cytochrome c-like domain"/>
    <property type="match status" value="2"/>
</dbReference>
<evidence type="ECO:0000256" key="13">
    <source>
        <dbReference type="ARBA" id="ARBA00048423"/>
    </source>
</evidence>
<organism evidence="17 18">
    <name type="scientific">Sinisalibacter aestuarii</name>
    <dbReference type="NCBI Taxonomy" id="2949426"/>
    <lineage>
        <taxon>Bacteria</taxon>
        <taxon>Pseudomonadati</taxon>
        <taxon>Pseudomonadota</taxon>
        <taxon>Alphaproteobacteria</taxon>
        <taxon>Rhodobacterales</taxon>
        <taxon>Roseobacteraceae</taxon>
        <taxon>Sinisalibacter</taxon>
    </lineage>
</organism>
<evidence type="ECO:0000256" key="4">
    <source>
        <dbReference type="ARBA" id="ARBA00022617"/>
    </source>
</evidence>
<comment type="similarity">
    <text evidence="11 14">Belongs to the SoxA family.</text>
</comment>
<evidence type="ECO:0000256" key="7">
    <source>
        <dbReference type="ARBA" id="ARBA00022729"/>
    </source>
</evidence>
<keyword evidence="4 14" id="KW-0349">Heme</keyword>
<evidence type="ECO:0000256" key="8">
    <source>
        <dbReference type="ARBA" id="ARBA00022764"/>
    </source>
</evidence>
<keyword evidence="6 14" id="KW-0479">Metal-binding</keyword>
<sequence length="292" mass="31801">MTLRAKMAAGLAMATALVFAGSAQAEPNIDPNPDVTELVINGEIPITIRAPAPDHLDGALPEIYSGWLYRDASTREMEMDDFENPAMPFVDAGIEAWNAVDGSEGKSCADCHGAIEEGMAGVRAVMPKVNEAGALWSMEDYINDCRVNRMGAEAYDWDKQPMKNITAAIAAQSRGMPVNVAIDGAAAPYWEQGREMYYTRYGKLQLSCASCHQENNNNFIRGDHLSQGQINGFPVYRLKQSALVTIHNRFYGCVRDTQAESFAKGGDELRALELYVASRGNGLSVEGPSVRP</sequence>
<evidence type="ECO:0000256" key="6">
    <source>
        <dbReference type="ARBA" id="ARBA00022723"/>
    </source>
</evidence>